<dbReference type="Pfam" id="PF01381">
    <property type="entry name" value="HTH_3"/>
    <property type="match status" value="1"/>
</dbReference>
<reference evidence="3 4" key="1">
    <citation type="submission" date="2018-08" db="EMBL/GenBank/DDBJ databases">
        <title>A genome reference for cultivated species of the human gut microbiota.</title>
        <authorList>
            <person name="Zou Y."/>
            <person name="Xue W."/>
            <person name="Luo G."/>
        </authorList>
    </citation>
    <scope>NUCLEOTIDE SEQUENCE [LARGE SCALE GENOMIC DNA]</scope>
    <source>
        <strain evidence="3 4">AF45-17</strain>
    </source>
</reference>
<name>A0A3E2TTR0_9FIRM</name>
<dbReference type="PANTHER" id="PTHR46558">
    <property type="entry name" value="TRACRIPTIONAL REGULATORY PROTEIN-RELATED-RELATED"/>
    <property type="match status" value="1"/>
</dbReference>
<sequence>MIADKIKNARTIKKLTQEQVAEDLNVSRQTISNWENGKSLLDIVSIISLMK</sequence>
<evidence type="ECO:0000313" key="3">
    <source>
        <dbReference type="EMBL" id="RGB82497.1"/>
    </source>
</evidence>
<dbReference type="PROSITE" id="PS50943">
    <property type="entry name" value="HTH_CROC1"/>
    <property type="match status" value="1"/>
</dbReference>
<feature type="domain" description="HTH cro/C1-type" evidence="2">
    <location>
        <begin position="6"/>
        <end position="51"/>
    </location>
</feature>
<dbReference type="PANTHER" id="PTHR46558:SF4">
    <property type="entry name" value="DNA-BIDING PHAGE PROTEIN"/>
    <property type="match status" value="1"/>
</dbReference>
<organism evidence="3 4">
    <name type="scientific">Coprococcus catus</name>
    <dbReference type="NCBI Taxonomy" id="116085"/>
    <lineage>
        <taxon>Bacteria</taxon>
        <taxon>Bacillati</taxon>
        <taxon>Bacillota</taxon>
        <taxon>Clostridia</taxon>
        <taxon>Lachnospirales</taxon>
        <taxon>Lachnospiraceae</taxon>
        <taxon>Coprococcus</taxon>
    </lineage>
</organism>
<dbReference type="InterPro" id="IPR001387">
    <property type="entry name" value="Cro/C1-type_HTH"/>
</dbReference>
<comment type="caution">
    <text evidence="3">The sequence shown here is derived from an EMBL/GenBank/DDBJ whole genome shotgun (WGS) entry which is preliminary data.</text>
</comment>
<evidence type="ECO:0000313" key="4">
    <source>
        <dbReference type="Proteomes" id="UP000260773"/>
    </source>
</evidence>
<dbReference type="EMBL" id="QVEP01000001">
    <property type="protein sequence ID" value="RGB82497.1"/>
    <property type="molecule type" value="Genomic_DNA"/>
</dbReference>
<dbReference type="SMART" id="SM00530">
    <property type="entry name" value="HTH_XRE"/>
    <property type="match status" value="1"/>
</dbReference>
<evidence type="ECO:0000259" key="2">
    <source>
        <dbReference type="PROSITE" id="PS50943"/>
    </source>
</evidence>
<keyword evidence="1" id="KW-0238">DNA-binding</keyword>
<dbReference type="Proteomes" id="UP000260773">
    <property type="component" value="Unassembled WGS sequence"/>
</dbReference>
<proteinExistence type="predicted"/>
<evidence type="ECO:0000256" key="1">
    <source>
        <dbReference type="ARBA" id="ARBA00023125"/>
    </source>
</evidence>
<dbReference type="GO" id="GO:0003677">
    <property type="term" value="F:DNA binding"/>
    <property type="evidence" value="ECO:0007669"/>
    <property type="project" value="UniProtKB-KW"/>
</dbReference>
<gene>
    <name evidence="3" type="ORF">DW070_00805</name>
</gene>
<accession>A0A3E2TTR0</accession>
<dbReference type="RefSeq" id="WP_015512797.1">
    <property type="nucleotide sequence ID" value="NZ_JAQENQ010000038.1"/>
</dbReference>
<dbReference type="Gene3D" id="1.10.260.40">
    <property type="entry name" value="lambda repressor-like DNA-binding domains"/>
    <property type="match status" value="1"/>
</dbReference>
<protein>
    <submittedName>
        <fullName evidence="3">XRE family transcriptional regulator</fullName>
    </submittedName>
</protein>
<dbReference type="AlphaFoldDB" id="A0A3E2TTR0"/>
<dbReference type="CDD" id="cd00093">
    <property type="entry name" value="HTH_XRE"/>
    <property type="match status" value="1"/>
</dbReference>
<dbReference type="InterPro" id="IPR010982">
    <property type="entry name" value="Lambda_DNA-bd_dom_sf"/>
</dbReference>
<dbReference type="SUPFAM" id="SSF47413">
    <property type="entry name" value="lambda repressor-like DNA-binding domains"/>
    <property type="match status" value="1"/>
</dbReference>